<organism evidence="1 2">
    <name type="scientific">Aureobasidium uvarum</name>
    <dbReference type="NCBI Taxonomy" id="2773716"/>
    <lineage>
        <taxon>Eukaryota</taxon>
        <taxon>Fungi</taxon>
        <taxon>Dikarya</taxon>
        <taxon>Ascomycota</taxon>
        <taxon>Pezizomycotina</taxon>
        <taxon>Dothideomycetes</taxon>
        <taxon>Dothideomycetidae</taxon>
        <taxon>Dothideales</taxon>
        <taxon>Saccotheciaceae</taxon>
        <taxon>Aureobasidium</taxon>
    </lineage>
</organism>
<evidence type="ECO:0000313" key="1">
    <source>
        <dbReference type="EMBL" id="CAD0106062.1"/>
    </source>
</evidence>
<dbReference type="Gene3D" id="1.25.40.20">
    <property type="entry name" value="Ankyrin repeat-containing domain"/>
    <property type="match status" value="1"/>
</dbReference>
<dbReference type="OrthoDB" id="426293at2759"/>
<sequence length="176" mass="19943">FVVEANHRGSFEDLYLALLAAFQESEEAYKICVTSARANAAVYNRADRMKYLLDEGHIDIDKIELAALLVSRGWDINQRQFIHGTYKFPANHESDKKLVQLVCRDDEMVRWCLKHGAIVDETDETLLADVASFGSTDTFKLLREHGAPISDSTLHNDAWRARPEMVTFLVDEIGLA</sequence>
<reference evidence="1" key="1">
    <citation type="submission" date="2020-06" db="EMBL/GenBank/DDBJ databases">
        <authorList>
            <person name="Onetto C."/>
        </authorList>
    </citation>
    <scope>NUCLEOTIDE SEQUENCE</scope>
</reference>
<feature type="non-terminal residue" evidence="1">
    <location>
        <position position="176"/>
    </location>
</feature>
<accession>A0A9N8PML9</accession>
<gene>
    <name evidence="1" type="ORF">AWRI4620_LOCUS317</name>
</gene>
<name>A0A9N8PML9_9PEZI</name>
<dbReference type="InterPro" id="IPR036770">
    <property type="entry name" value="Ankyrin_rpt-contain_sf"/>
</dbReference>
<proteinExistence type="predicted"/>
<keyword evidence="2" id="KW-1185">Reference proteome</keyword>
<comment type="caution">
    <text evidence="1">The sequence shown here is derived from an EMBL/GenBank/DDBJ whole genome shotgun (WGS) entry which is preliminary data.</text>
</comment>
<evidence type="ECO:0000313" key="2">
    <source>
        <dbReference type="Proteomes" id="UP000745764"/>
    </source>
</evidence>
<dbReference type="EMBL" id="CAINUL010000001">
    <property type="protein sequence ID" value="CAD0106062.1"/>
    <property type="molecule type" value="Genomic_DNA"/>
</dbReference>
<dbReference type="SUPFAM" id="SSF48403">
    <property type="entry name" value="Ankyrin repeat"/>
    <property type="match status" value="1"/>
</dbReference>
<evidence type="ECO:0008006" key="3">
    <source>
        <dbReference type="Google" id="ProtNLM"/>
    </source>
</evidence>
<protein>
    <recommendedName>
        <fullName evidence="3">Ankyrin</fullName>
    </recommendedName>
</protein>
<dbReference type="AlphaFoldDB" id="A0A9N8PML9"/>
<dbReference type="Proteomes" id="UP000745764">
    <property type="component" value="Unassembled WGS sequence"/>
</dbReference>